<dbReference type="EMBL" id="CP042469">
    <property type="protein sequence ID" value="QOX64133.1"/>
    <property type="molecule type" value="Genomic_DNA"/>
</dbReference>
<reference evidence="1" key="1">
    <citation type="submission" date="2019-08" db="EMBL/GenBank/DDBJ databases">
        <title>Genome sequence of Clostridiales bacterium MT110.</title>
        <authorList>
            <person name="Cao J."/>
        </authorList>
    </citation>
    <scope>NUCLEOTIDE SEQUENCE</scope>
    <source>
        <strain evidence="1">MT110</strain>
    </source>
</reference>
<sequence length="352" mass="38847">MKQINVIKTGSLKEKDANLKGAVATLEVSEYEMGPEDVKIKVAYCAVCGSDPHLVEGIFGWVPPFGIGHEVSGVIVGLGEKATKKGLQIGDRVAGNFLKFCGTCYYCQNGQQQFCEHGDEYNRAGMSQYIVWHESQVYKLPDGISLKTGCLLEPVSIAVRMMDKVQPKLGMKIAVNGGGPIGLLGLQGFKMMGATDLTLFEPIEDRRTLAKKYGADHVIDPTREDIEEATKRITNGRGFDAVVDCSGFAPSLHKLPPLVARGGMLLYGAMYPNDFEMPLNLYKYCYFNELTISGYYVAPYCFPRAAQIMSRFDLEDFTVKVFDIDDSVAAMEAQVSGKYFKILIRCNEIEGE</sequence>
<organism evidence="1 2">
    <name type="scientific">Anoxybacterium hadale</name>
    <dbReference type="NCBI Taxonomy" id="3408580"/>
    <lineage>
        <taxon>Bacteria</taxon>
        <taxon>Bacillati</taxon>
        <taxon>Bacillota</taxon>
        <taxon>Clostridia</taxon>
        <taxon>Peptostreptococcales</taxon>
        <taxon>Anaerovoracaceae</taxon>
        <taxon>Anoxybacterium</taxon>
    </lineage>
</organism>
<gene>
    <name evidence="1" type="ORF">FRZ06_12690</name>
</gene>
<name>A0ACD1AC15_9FIRM</name>
<dbReference type="Proteomes" id="UP000594014">
    <property type="component" value="Chromosome"/>
</dbReference>
<keyword evidence="2" id="KW-1185">Reference proteome</keyword>
<protein>
    <submittedName>
        <fullName evidence="1">Zinc-binding dehydrogenase</fullName>
    </submittedName>
</protein>
<evidence type="ECO:0000313" key="1">
    <source>
        <dbReference type="EMBL" id="QOX64133.1"/>
    </source>
</evidence>
<proteinExistence type="predicted"/>
<evidence type="ECO:0000313" key="2">
    <source>
        <dbReference type="Proteomes" id="UP000594014"/>
    </source>
</evidence>
<accession>A0ACD1AC15</accession>